<dbReference type="AlphaFoldDB" id="A0A0H3ZW01"/>
<protein>
    <submittedName>
        <fullName evidence="1">Putative DNA-directed RNA polymerase, beta' subunit/160 kD subunit</fullName>
    </submittedName>
</protein>
<sequence>MKNKLLDLNNHLFAQLERLSDEELKGDALSEEINRAKAVSTISKDIISGAGLALDAAKFQNDFRGATVPEQLQCKEKVITAQK</sequence>
<dbReference type="EMBL" id="KP795544">
    <property type="protein sequence ID" value="AKN37661.1"/>
    <property type="molecule type" value="Genomic_DNA"/>
</dbReference>
<evidence type="ECO:0000313" key="1">
    <source>
        <dbReference type="EMBL" id="AKN37661.1"/>
    </source>
</evidence>
<name>A0A0H3ZW01_VIBSP</name>
<dbReference type="GO" id="GO:0000428">
    <property type="term" value="C:DNA-directed RNA polymerase complex"/>
    <property type="evidence" value="ECO:0007669"/>
    <property type="project" value="UniProtKB-KW"/>
</dbReference>
<reference evidence="1" key="1">
    <citation type="journal article" date="2015" name="MBio">
        <title>Eco-Evolutionary Dynamics of Episomes among Ecologically Cohesive Bacterial Populations.</title>
        <authorList>
            <person name="Xue H."/>
            <person name="Cordero O.X."/>
            <person name="Camas F.M."/>
            <person name="Trimble W."/>
            <person name="Meyer F."/>
            <person name="Guglielmini J."/>
            <person name="Rocha E.P."/>
            <person name="Polz M.F."/>
        </authorList>
    </citation>
    <scope>NUCLEOTIDE SEQUENCE</scope>
    <source>
        <strain evidence="1">5S_214</strain>
    </source>
</reference>
<proteinExistence type="predicted"/>
<keyword evidence="1" id="KW-0240">DNA-directed RNA polymerase</keyword>
<organism evidence="1">
    <name type="scientific">Vibrio splendidus</name>
    <dbReference type="NCBI Taxonomy" id="29497"/>
    <lineage>
        <taxon>Bacteria</taxon>
        <taxon>Pseudomonadati</taxon>
        <taxon>Pseudomonadota</taxon>
        <taxon>Gammaproteobacteria</taxon>
        <taxon>Vibrionales</taxon>
        <taxon>Vibrionaceae</taxon>
        <taxon>Vibrio</taxon>
    </lineage>
</organism>
<keyword evidence="1" id="KW-0804">Transcription</keyword>
<accession>A0A0H3ZW01</accession>